<gene>
    <name evidence="1" type="ORF">BpHYR1_003643</name>
</gene>
<keyword evidence="2" id="KW-1185">Reference proteome</keyword>
<evidence type="ECO:0000313" key="1">
    <source>
        <dbReference type="EMBL" id="RMZ99564.1"/>
    </source>
</evidence>
<evidence type="ECO:0000313" key="2">
    <source>
        <dbReference type="Proteomes" id="UP000276133"/>
    </source>
</evidence>
<organism evidence="1 2">
    <name type="scientific">Brachionus plicatilis</name>
    <name type="common">Marine rotifer</name>
    <name type="synonym">Brachionus muelleri</name>
    <dbReference type="NCBI Taxonomy" id="10195"/>
    <lineage>
        <taxon>Eukaryota</taxon>
        <taxon>Metazoa</taxon>
        <taxon>Spiralia</taxon>
        <taxon>Gnathifera</taxon>
        <taxon>Rotifera</taxon>
        <taxon>Eurotatoria</taxon>
        <taxon>Monogononta</taxon>
        <taxon>Pseudotrocha</taxon>
        <taxon>Ploima</taxon>
        <taxon>Brachionidae</taxon>
        <taxon>Brachionus</taxon>
    </lineage>
</organism>
<comment type="caution">
    <text evidence="1">The sequence shown here is derived from an EMBL/GenBank/DDBJ whole genome shotgun (WGS) entry which is preliminary data.</text>
</comment>
<accession>A0A3M7PLD8</accession>
<dbReference type="Proteomes" id="UP000276133">
    <property type="component" value="Unassembled WGS sequence"/>
</dbReference>
<dbReference type="EMBL" id="REGN01010161">
    <property type="protein sequence ID" value="RMZ99564.1"/>
    <property type="molecule type" value="Genomic_DNA"/>
</dbReference>
<reference evidence="1 2" key="1">
    <citation type="journal article" date="2018" name="Sci. Rep.">
        <title>Genomic signatures of local adaptation to the degree of environmental predictability in rotifers.</title>
        <authorList>
            <person name="Franch-Gras L."/>
            <person name="Hahn C."/>
            <person name="Garcia-Roger E.M."/>
            <person name="Carmona M.J."/>
            <person name="Serra M."/>
            <person name="Gomez A."/>
        </authorList>
    </citation>
    <scope>NUCLEOTIDE SEQUENCE [LARGE SCALE GENOMIC DNA]</scope>
    <source>
        <strain evidence="1">HYR1</strain>
    </source>
</reference>
<dbReference type="AlphaFoldDB" id="A0A3M7PLD8"/>
<sequence length="80" mass="9537">MSVRLHLIKILILHTFKNASFVKFSTQEKKIMIKNLTSFLLKVDHLFRECNMVQHSNLHHLSKSANDVQNLCKMYYARKY</sequence>
<protein>
    <submittedName>
        <fullName evidence="1">Uncharacterized protein</fullName>
    </submittedName>
</protein>
<proteinExistence type="predicted"/>
<name>A0A3M7PLD8_BRAPC</name>